<protein>
    <submittedName>
        <fullName evidence="2">Uncharacterized protein</fullName>
    </submittedName>
</protein>
<comment type="caution">
    <text evidence="2">The sequence shown here is derived from an EMBL/GenBank/DDBJ whole genome shotgun (WGS) entry which is preliminary data.</text>
</comment>
<dbReference type="Proteomes" id="UP000541444">
    <property type="component" value="Unassembled WGS sequence"/>
</dbReference>
<evidence type="ECO:0000313" key="2">
    <source>
        <dbReference type="EMBL" id="KAF6165591.1"/>
    </source>
</evidence>
<name>A0A7J7NEE0_9MAGN</name>
<evidence type="ECO:0000256" key="1">
    <source>
        <dbReference type="SAM" id="MobiDB-lite"/>
    </source>
</evidence>
<accession>A0A7J7NEE0</accession>
<feature type="region of interest" description="Disordered" evidence="1">
    <location>
        <begin position="147"/>
        <end position="183"/>
    </location>
</feature>
<feature type="compositionally biased region" description="Acidic residues" evidence="1">
    <location>
        <begin position="240"/>
        <end position="256"/>
    </location>
</feature>
<dbReference type="EMBL" id="JACGCM010000838">
    <property type="protein sequence ID" value="KAF6165591.1"/>
    <property type="molecule type" value="Genomic_DNA"/>
</dbReference>
<reference evidence="2 3" key="1">
    <citation type="journal article" date="2020" name="IScience">
        <title>Genome Sequencing of the Endangered Kingdonia uniflora (Circaeasteraceae, Ranunculales) Reveals Potential Mechanisms of Evolutionary Specialization.</title>
        <authorList>
            <person name="Sun Y."/>
            <person name="Deng T."/>
            <person name="Zhang A."/>
            <person name="Moore M.J."/>
            <person name="Landis J.B."/>
            <person name="Lin N."/>
            <person name="Zhang H."/>
            <person name="Zhang X."/>
            <person name="Huang J."/>
            <person name="Zhang X."/>
            <person name="Sun H."/>
            <person name="Wang H."/>
        </authorList>
    </citation>
    <scope>NUCLEOTIDE SEQUENCE [LARGE SCALE GENOMIC DNA]</scope>
    <source>
        <strain evidence="2">TB1705</strain>
        <tissue evidence="2">Leaf</tissue>
    </source>
</reference>
<proteinExistence type="predicted"/>
<feature type="region of interest" description="Disordered" evidence="1">
    <location>
        <begin position="221"/>
        <end position="257"/>
    </location>
</feature>
<sequence>MEEMIALVTLVDGTLLYSTRGTNDALPEEEKGALRATCFVPLLLIDPIVTTICSSIKFVKNYTIISPPEQGEKRLVKYVDLVDDLQQFNRFSWVGAPTIGSSSSATEIGAVVVRVCSQLEEHGKMLHNHGKMLERISMSTMRDTPLLGQYQFSTPEKTVKRKREGGNEKEDGKRKKAEPRTKKEGLEVVNDLMVDDNAEVGREVNFNAISFEYGGDLLEMEESKNSDEKVDDVEKNGEEKESEEEQPQVAEEEDLEPPTVVVYYNEKIDEASVDQTTVVSVEEQTIKVVQTEVAISHQEEDVGEASQLVSMESEVDVTLKKRHALTKKEINEKAFKMACQMNQLHAHLDQLLPEVLLESFIHRPIS</sequence>
<keyword evidence="3" id="KW-1185">Reference proteome</keyword>
<gene>
    <name evidence="2" type="ORF">GIB67_021861</name>
</gene>
<feature type="compositionally biased region" description="Basic and acidic residues" evidence="1">
    <location>
        <begin position="164"/>
        <end position="183"/>
    </location>
</feature>
<feature type="compositionally biased region" description="Basic and acidic residues" evidence="1">
    <location>
        <begin position="221"/>
        <end position="239"/>
    </location>
</feature>
<organism evidence="2 3">
    <name type="scientific">Kingdonia uniflora</name>
    <dbReference type="NCBI Taxonomy" id="39325"/>
    <lineage>
        <taxon>Eukaryota</taxon>
        <taxon>Viridiplantae</taxon>
        <taxon>Streptophyta</taxon>
        <taxon>Embryophyta</taxon>
        <taxon>Tracheophyta</taxon>
        <taxon>Spermatophyta</taxon>
        <taxon>Magnoliopsida</taxon>
        <taxon>Ranunculales</taxon>
        <taxon>Circaeasteraceae</taxon>
        <taxon>Kingdonia</taxon>
    </lineage>
</organism>
<evidence type="ECO:0000313" key="3">
    <source>
        <dbReference type="Proteomes" id="UP000541444"/>
    </source>
</evidence>
<dbReference type="AlphaFoldDB" id="A0A7J7NEE0"/>